<keyword evidence="3" id="KW-1185">Reference proteome</keyword>
<name>A0ABX6NZ51_AERME</name>
<evidence type="ECO:0000313" key="1">
    <source>
        <dbReference type="EMBL" id="QJT41216.1"/>
    </source>
</evidence>
<evidence type="ECO:0000313" key="2">
    <source>
        <dbReference type="EMBL" id="QJT41338.1"/>
    </source>
</evidence>
<evidence type="ECO:0000313" key="3">
    <source>
        <dbReference type="Proteomes" id="UP000502657"/>
    </source>
</evidence>
<dbReference type="RefSeq" id="WP_171270064.1">
    <property type="nucleotide sequence ID" value="NZ_CP038446.1"/>
</dbReference>
<dbReference type="EMBL" id="CP038449">
    <property type="protein sequence ID" value="QJT41216.1"/>
    <property type="molecule type" value="Genomic_DNA"/>
</dbReference>
<keyword evidence="1" id="KW-0614">Plasmid</keyword>
<dbReference type="Proteomes" id="UP000502657">
    <property type="component" value="Plasmid pAeme5"/>
</dbReference>
<proteinExistence type="predicted"/>
<organism evidence="1 3">
    <name type="scientific">Aeromonas media</name>
    <dbReference type="NCBI Taxonomy" id="651"/>
    <lineage>
        <taxon>Bacteria</taxon>
        <taxon>Pseudomonadati</taxon>
        <taxon>Pseudomonadota</taxon>
        <taxon>Gammaproteobacteria</taxon>
        <taxon>Aeromonadales</taxon>
        <taxon>Aeromonadaceae</taxon>
        <taxon>Aeromonas</taxon>
    </lineage>
</organism>
<geneLocation type="plasmid" evidence="3">
    <name>paeme5</name>
</geneLocation>
<reference evidence="1 3" key="1">
    <citation type="submission" date="2019-03" db="EMBL/GenBank/DDBJ databases">
        <title>Novel transposon Tn6433 accelerates the dissemination of tet(E) in Aeromonas from aerobic biofilm under oxytetracycline stress.</title>
        <authorList>
            <person name="Shi Y."/>
            <person name="Tian Z."/>
            <person name="Zhang Y."/>
            <person name="Zhang H."/>
            <person name="Yang M."/>
        </authorList>
    </citation>
    <scope>NUCLEOTIDE SEQUENCE [LARGE SCALE GENOMIC DNA]</scope>
    <source>
        <strain evidence="1 3">R50-22</strain>
        <plasmid evidence="1">pAeme5</plasmid>
        <plasmid evidence="3">paeme5</plasmid>
    </source>
</reference>
<geneLocation type="plasmid" evidence="1">
    <name>pAeme5</name>
</geneLocation>
<accession>A0ABX6NZ51</accession>
<protein>
    <submittedName>
        <fullName evidence="1">Uncharacterized protein</fullName>
    </submittedName>
</protein>
<gene>
    <name evidence="1" type="ORF">E4188_22210</name>
    <name evidence="2" type="ORF">E4188_22845</name>
</gene>
<sequence length="77" mass="8392">MPVSDKNLARFKRAVKQLNAVIRDCERDCADDEHTPFAYLDGNNNFSLLTGEFGIGEVGDDSSILITETLTAGGGDW</sequence>
<dbReference type="EMBL" id="CP038449">
    <property type="protein sequence ID" value="QJT41338.1"/>
    <property type="molecule type" value="Genomic_DNA"/>
</dbReference>